<organism evidence="2 3">
    <name type="scientific">Colletotrichum navitas</name>
    <dbReference type="NCBI Taxonomy" id="681940"/>
    <lineage>
        <taxon>Eukaryota</taxon>
        <taxon>Fungi</taxon>
        <taxon>Dikarya</taxon>
        <taxon>Ascomycota</taxon>
        <taxon>Pezizomycotina</taxon>
        <taxon>Sordariomycetes</taxon>
        <taxon>Hypocreomycetidae</taxon>
        <taxon>Glomerellales</taxon>
        <taxon>Glomerellaceae</taxon>
        <taxon>Colletotrichum</taxon>
        <taxon>Colletotrichum graminicola species complex</taxon>
    </lineage>
</organism>
<dbReference type="GeneID" id="85440720"/>
<gene>
    <name evidence="2" type="ORF">LY79DRAFT_534940</name>
</gene>
<comment type="caution">
    <text evidence="2">The sequence shown here is derived from an EMBL/GenBank/DDBJ whole genome shotgun (WGS) entry which is preliminary data.</text>
</comment>
<proteinExistence type="predicted"/>
<protein>
    <submittedName>
        <fullName evidence="2">Uncharacterized protein</fullName>
    </submittedName>
</protein>
<keyword evidence="3" id="KW-1185">Reference proteome</keyword>
<feature type="region of interest" description="Disordered" evidence="1">
    <location>
        <begin position="128"/>
        <end position="152"/>
    </location>
</feature>
<dbReference type="RefSeq" id="XP_060419984.1">
    <property type="nucleotide sequence ID" value="XM_060556480.1"/>
</dbReference>
<dbReference type="Proteomes" id="UP001230504">
    <property type="component" value="Unassembled WGS sequence"/>
</dbReference>
<evidence type="ECO:0000313" key="3">
    <source>
        <dbReference type="Proteomes" id="UP001230504"/>
    </source>
</evidence>
<name>A0AAD8QBK9_9PEZI</name>
<sequence length="152" mass="16403">MRAYLLIYLFSARTAPSDMTACFFNLLFFSSSLSFDNREAPLPPFQRSRAWNKSELCPAVVVVASRQTGSKQAGIGPDTRMNRWTGGRGAAHPTIQSCLSRSMRPALPACELAIAVLGEMRNRGAGPDARHCDWSSPEHAGRAGAKIGGGSF</sequence>
<dbReference type="EMBL" id="JAHLJV010000002">
    <property type="protein sequence ID" value="KAK1599395.1"/>
    <property type="molecule type" value="Genomic_DNA"/>
</dbReference>
<evidence type="ECO:0000256" key="1">
    <source>
        <dbReference type="SAM" id="MobiDB-lite"/>
    </source>
</evidence>
<dbReference type="AlphaFoldDB" id="A0AAD8QBK9"/>
<accession>A0AAD8QBK9</accession>
<reference evidence="2" key="1">
    <citation type="submission" date="2021-06" db="EMBL/GenBank/DDBJ databases">
        <title>Comparative genomics, transcriptomics and evolutionary studies reveal genomic signatures of adaptation to plant cell wall in hemibiotrophic fungi.</title>
        <authorList>
            <consortium name="DOE Joint Genome Institute"/>
            <person name="Baroncelli R."/>
            <person name="Diaz J.F."/>
            <person name="Benocci T."/>
            <person name="Peng M."/>
            <person name="Battaglia E."/>
            <person name="Haridas S."/>
            <person name="Andreopoulos W."/>
            <person name="Labutti K."/>
            <person name="Pangilinan J."/>
            <person name="Floch G.L."/>
            <person name="Makela M.R."/>
            <person name="Henrissat B."/>
            <person name="Grigoriev I.V."/>
            <person name="Crouch J.A."/>
            <person name="De Vries R.P."/>
            <person name="Sukno S.A."/>
            <person name="Thon M.R."/>
        </authorList>
    </citation>
    <scope>NUCLEOTIDE SEQUENCE</scope>
    <source>
        <strain evidence="2">CBS 125086</strain>
    </source>
</reference>
<evidence type="ECO:0000313" key="2">
    <source>
        <dbReference type="EMBL" id="KAK1599395.1"/>
    </source>
</evidence>